<keyword evidence="1" id="KW-0173">Coenzyme A biosynthesis</keyword>
<comment type="similarity">
    <text evidence="2">Belongs to the HFCD (homooligomeric flavin containing Cys decarboxylase) superfamily.</text>
</comment>
<comment type="caution">
    <text evidence="4">The sequence shown here is derived from an EMBL/GenBank/DDBJ whole genome shotgun (WGS) entry which is preliminary data.</text>
</comment>
<gene>
    <name evidence="4" type="ORF">AMK59_4959</name>
</gene>
<organism evidence="4 5">
    <name type="scientific">Oryctes borbonicus</name>
    <dbReference type="NCBI Taxonomy" id="1629725"/>
    <lineage>
        <taxon>Eukaryota</taxon>
        <taxon>Metazoa</taxon>
        <taxon>Ecdysozoa</taxon>
        <taxon>Arthropoda</taxon>
        <taxon>Hexapoda</taxon>
        <taxon>Insecta</taxon>
        <taxon>Pterygota</taxon>
        <taxon>Neoptera</taxon>
        <taxon>Endopterygota</taxon>
        <taxon>Coleoptera</taxon>
        <taxon>Polyphaga</taxon>
        <taxon>Scarabaeiformia</taxon>
        <taxon>Scarabaeidae</taxon>
        <taxon>Dynastinae</taxon>
        <taxon>Oryctes</taxon>
    </lineage>
</organism>
<dbReference type="SUPFAM" id="SSF52507">
    <property type="entry name" value="Homo-oligomeric flavin-containing Cys decarboxylases, HFCD"/>
    <property type="match status" value="1"/>
</dbReference>
<dbReference type="GO" id="GO:0004633">
    <property type="term" value="F:phosphopantothenoylcysteine decarboxylase activity"/>
    <property type="evidence" value="ECO:0007669"/>
    <property type="project" value="TreeGrafter"/>
</dbReference>
<keyword evidence="5" id="KW-1185">Reference proteome</keyword>
<dbReference type="InterPro" id="IPR003382">
    <property type="entry name" value="Flavoprotein"/>
</dbReference>
<feature type="domain" description="Flavoprotein" evidence="3">
    <location>
        <begin position="2"/>
        <end position="143"/>
    </location>
</feature>
<evidence type="ECO:0000256" key="2">
    <source>
        <dbReference type="ARBA" id="ARBA00038350"/>
    </source>
</evidence>
<dbReference type="PANTHER" id="PTHR14359:SF6">
    <property type="entry name" value="PHOSPHOPANTOTHENOYLCYSTEINE DECARBOXYLASE"/>
    <property type="match status" value="1"/>
</dbReference>
<dbReference type="GO" id="GO:0015937">
    <property type="term" value="P:coenzyme A biosynthetic process"/>
    <property type="evidence" value="ECO:0007669"/>
    <property type="project" value="UniProtKB-KW"/>
</dbReference>
<dbReference type="Gene3D" id="3.40.50.1950">
    <property type="entry name" value="Flavin prenyltransferase-like"/>
    <property type="match status" value="1"/>
</dbReference>
<name>A0A0T6B2B5_9SCAR</name>
<evidence type="ECO:0000256" key="1">
    <source>
        <dbReference type="ARBA" id="ARBA00022993"/>
    </source>
</evidence>
<evidence type="ECO:0000313" key="4">
    <source>
        <dbReference type="EMBL" id="KRT81246.1"/>
    </source>
</evidence>
<proteinExistence type="inferred from homology"/>
<sequence>MTECSKHFCDIKELPTEIKVYDDNNEWTMWQKRGDPVLHIELGKWADIFIIAPIDANSLAKIANGLCDNLLTCTARAWETSKPLILCPAMNTKMYNHPITDVHLNLLKSWGYHIIPVIEKTLMCGDTGVGAMADVKTIVDYLINICTKKV</sequence>
<dbReference type="GO" id="GO:0071513">
    <property type="term" value="C:phosphopantothenoylcysteine decarboxylase complex"/>
    <property type="evidence" value="ECO:0007669"/>
    <property type="project" value="TreeGrafter"/>
</dbReference>
<dbReference type="OrthoDB" id="1532798at2759"/>
<dbReference type="GO" id="GO:0010181">
    <property type="term" value="F:FMN binding"/>
    <property type="evidence" value="ECO:0007669"/>
    <property type="project" value="TreeGrafter"/>
</dbReference>
<protein>
    <recommendedName>
        <fullName evidence="3">Flavoprotein domain-containing protein</fullName>
    </recommendedName>
</protein>
<dbReference type="Pfam" id="PF02441">
    <property type="entry name" value="Flavoprotein"/>
    <property type="match status" value="1"/>
</dbReference>
<reference evidence="4 5" key="1">
    <citation type="submission" date="2015-09" db="EMBL/GenBank/DDBJ databases">
        <title>Draft genome of the scarab beetle Oryctes borbonicus.</title>
        <authorList>
            <person name="Meyer J.M."/>
            <person name="Markov G.V."/>
            <person name="Baskaran P."/>
            <person name="Herrmann M."/>
            <person name="Sommer R.J."/>
            <person name="Roedelsperger C."/>
        </authorList>
    </citation>
    <scope>NUCLEOTIDE SEQUENCE [LARGE SCALE GENOMIC DNA]</scope>
    <source>
        <strain evidence="4">OB123</strain>
        <tissue evidence="4">Whole animal</tissue>
    </source>
</reference>
<dbReference type="InterPro" id="IPR036551">
    <property type="entry name" value="Flavin_trans-like"/>
</dbReference>
<accession>A0A0T6B2B5</accession>
<dbReference type="Proteomes" id="UP000051574">
    <property type="component" value="Unassembled WGS sequence"/>
</dbReference>
<evidence type="ECO:0000259" key="3">
    <source>
        <dbReference type="Pfam" id="PF02441"/>
    </source>
</evidence>
<evidence type="ECO:0000313" key="5">
    <source>
        <dbReference type="Proteomes" id="UP000051574"/>
    </source>
</evidence>
<dbReference type="AlphaFoldDB" id="A0A0T6B2B5"/>
<dbReference type="PANTHER" id="PTHR14359">
    <property type="entry name" value="HOMO-OLIGOMERIC FLAVIN CONTAINING CYS DECARBOXYLASE FAMILY"/>
    <property type="match status" value="1"/>
</dbReference>
<dbReference type="EMBL" id="LJIG01016223">
    <property type="protein sequence ID" value="KRT81246.1"/>
    <property type="molecule type" value="Genomic_DNA"/>
</dbReference>